<keyword evidence="8" id="KW-1185">Reference proteome</keyword>
<dbReference type="InterPro" id="IPR045170">
    <property type="entry name" value="MTOX"/>
</dbReference>
<evidence type="ECO:0000313" key="7">
    <source>
        <dbReference type="EMBL" id="KAK7753593.1"/>
    </source>
</evidence>
<dbReference type="AlphaFoldDB" id="A0AAN9V4Z2"/>
<dbReference type="GO" id="GO:0008115">
    <property type="term" value="F:sarcosine oxidase activity"/>
    <property type="evidence" value="ECO:0007669"/>
    <property type="project" value="TreeGrafter"/>
</dbReference>
<gene>
    <name evidence="7" type="ORF">SLS62_004451</name>
</gene>
<organism evidence="7 8">
    <name type="scientific">Diatrype stigma</name>
    <dbReference type="NCBI Taxonomy" id="117547"/>
    <lineage>
        <taxon>Eukaryota</taxon>
        <taxon>Fungi</taxon>
        <taxon>Dikarya</taxon>
        <taxon>Ascomycota</taxon>
        <taxon>Pezizomycotina</taxon>
        <taxon>Sordariomycetes</taxon>
        <taxon>Xylariomycetidae</taxon>
        <taxon>Xylariales</taxon>
        <taxon>Diatrypaceae</taxon>
        <taxon>Diatrype</taxon>
    </lineage>
</organism>
<evidence type="ECO:0000256" key="5">
    <source>
        <dbReference type="ARBA" id="ARBA00023002"/>
    </source>
</evidence>
<keyword evidence="3" id="KW-0285">Flavoprotein</keyword>
<dbReference type="PRINTS" id="PR00420">
    <property type="entry name" value="RNGMNOXGNASE"/>
</dbReference>
<dbReference type="PANTHER" id="PTHR10961">
    <property type="entry name" value="PEROXISOMAL SARCOSINE OXIDASE"/>
    <property type="match status" value="1"/>
</dbReference>
<dbReference type="Gene3D" id="3.50.50.60">
    <property type="entry name" value="FAD/NAD(P)-binding domain"/>
    <property type="match status" value="1"/>
</dbReference>
<dbReference type="InterPro" id="IPR036188">
    <property type="entry name" value="FAD/NAD-bd_sf"/>
</dbReference>
<keyword evidence="5" id="KW-0560">Oxidoreductase</keyword>
<evidence type="ECO:0000256" key="3">
    <source>
        <dbReference type="ARBA" id="ARBA00022630"/>
    </source>
</evidence>
<evidence type="ECO:0000256" key="4">
    <source>
        <dbReference type="ARBA" id="ARBA00022827"/>
    </source>
</evidence>
<dbReference type="InterPro" id="IPR006076">
    <property type="entry name" value="FAD-dep_OxRdtase"/>
</dbReference>
<dbReference type="EMBL" id="JAKJXP020000027">
    <property type="protein sequence ID" value="KAK7753593.1"/>
    <property type="molecule type" value="Genomic_DNA"/>
</dbReference>
<dbReference type="GO" id="GO:0051698">
    <property type="term" value="F:saccharopine oxidase activity"/>
    <property type="evidence" value="ECO:0007669"/>
    <property type="project" value="TreeGrafter"/>
</dbReference>
<dbReference type="SUPFAM" id="SSF51905">
    <property type="entry name" value="FAD/NAD(P)-binding domain"/>
    <property type="match status" value="1"/>
</dbReference>
<dbReference type="Gene3D" id="3.30.9.10">
    <property type="entry name" value="D-Amino Acid Oxidase, subunit A, domain 2"/>
    <property type="match status" value="1"/>
</dbReference>
<evidence type="ECO:0000313" key="8">
    <source>
        <dbReference type="Proteomes" id="UP001320420"/>
    </source>
</evidence>
<sequence length="430" mass="46517">MDKQAPILILGAGTFGLSTAYHLAKAGYPNVTVLEKSAAFPPELSAGNDLNKILRAEYEDPFYAELALEAMAAWRTAPLFAPSYHETGYLLCNSAAAPEKSKASLQKSLRSIRDRAEFRDKIVPVASRDDIRSAAPAFDGPMEGWKGYFNRFAGYASAADALTAVYSACVALGVTIHLGAAVTTLKFTDDVCTGALTADGTSYDAAVTVLALGASLGAVLPQIRRQVIAKGYPLAHVQLMPEEAAPLRGIPVTYARDLGFFFEPDRRTNLLKICPATAGYTNYGGGGSDSSSSLSLPPEDNDFIPARDEVAVHRLLRETLPALAERPLIGRRVCWCADTADSEFVIDRVPGKEGLVVVTGDSAHGFKMLPIAGKWVKDVVEKGGQENERWRWKEESDASVADISWRVGKTTDFNEIHDFLREPEATRVKS</sequence>
<comment type="cofactor">
    <cofactor evidence="1">
        <name>FAD</name>
        <dbReference type="ChEBI" id="CHEBI:57692"/>
    </cofactor>
</comment>
<evidence type="ECO:0000256" key="1">
    <source>
        <dbReference type="ARBA" id="ARBA00001974"/>
    </source>
</evidence>
<comment type="caution">
    <text evidence="7">The sequence shown here is derived from an EMBL/GenBank/DDBJ whole genome shotgun (WGS) entry which is preliminary data.</text>
</comment>
<accession>A0AAN9V4Z2</accession>
<keyword evidence="4" id="KW-0274">FAD</keyword>
<reference evidence="7 8" key="1">
    <citation type="submission" date="2024-02" db="EMBL/GenBank/DDBJ databases">
        <title>De novo assembly and annotation of 12 fungi associated with fruit tree decline syndrome in Ontario, Canada.</title>
        <authorList>
            <person name="Sulman M."/>
            <person name="Ellouze W."/>
            <person name="Ilyukhin E."/>
        </authorList>
    </citation>
    <scope>NUCLEOTIDE SEQUENCE [LARGE SCALE GENOMIC DNA]</scope>
    <source>
        <strain evidence="7 8">M11/M66-122</strain>
    </source>
</reference>
<dbReference type="Pfam" id="PF01266">
    <property type="entry name" value="DAO"/>
    <property type="match status" value="1"/>
</dbReference>
<dbReference type="Proteomes" id="UP001320420">
    <property type="component" value="Unassembled WGS sequence"/>
</dbReference>
<dbReference type="GO" id="GO:0050660">
    <property type="term" value="F:flavin adenine dinucleotide binding"/>
    <property type="evidence" value="ECO:0007669"/>
    <property type="project" value="InterPro"/>
</dbReference>
<name>A0AAN9V4Z2_9PEZI</name>
<proteinExistence type="inferred from homology"/>
<protein>
    <recommendedName>
        <fullName evidence="6">FAD dependent oxidoreductase domain-containing protein</fullName>
    </recommendedName>
</protein>
<feature type="domain" description="FAD dependent oxidoreductase" evidence="6">
    <location>
        <begin position="7"/>
        <end position="377"/>
    </location>
</feature>
<dbReference type="PANTHER" id="PTHR10961:SF26">
    <property type="entry name" value="L-SACCHAROPINE OXIDASE"/>
    <property type="match status" value="1"/>
</dbReference>
<evidence type="ECO:0000256" key="2">
    <source>
        <dbReference type="ARBA" id="ARBA00010989"/>
    </source>
</evidence>
<comment type="similarity">
    <text evidence="2">Belongs to the MSOX/MTOX family.</text>
</comment>
<evidence type="ECO:0000259" key="6">
    <source>
        <dbReference type="Pfam" id="PF01266"/>
    </source>
</evidence>